<dbReference type="InterPro" id="IPR013762">
    <property type="entry name" value="Integrase-like_cat_sf"/>
</dbReference>
<evidence type="ECO:0000313" key="3">
    <source>
        <dbReference type="EMBL" id="VFA81081.1"/>
    </source>
</evidence>
<reference evidence="3 4" key="1">
    <citation type="submission" date="2019-02" db="EMBL/GenBank/DDBJ databases">
        <authorList>
            <consortium name="Pathogen Informatics"/>
        </authorList>
    </citation>
    <scope>NUCLEOTIDE SEQUENCE [LARGE SCALE GENOMIC DNA]</scope>
    <source>
        <strain evidence="3 4">3012STDY6756503</strain>
    </source>
</reference>
<name>A0ABD7UXE6_9ACTN</name>
<evidence type="ECO:0000313" key="4">
    <source>
        <dbReference type="Proteomes" id="UP000360750"/>
    </source>
</evidence>
<proteinExistence type="predicted"/>
<dbReference type="EMBL" id="CAACYD010000002">
    <property type="protein sequence ID" value="VFA81081.1"/>
    <property type="molecule type" value="Genomic_DNA"/>
</dbReference>
<dbReference type="PROSITE" id="PS51898">
    <property type="entry name" value="TYR_RECOMBINASE"/>
    <property type="match status" value="1"/>
</dbReference>
<dbReference type="AlphaFoldDB" id="A0ABD7UXE6"/>
<organism evidence="3 4">
    <name type="scientific">Gordonia paraffinivorans</name>
    <dbReference type="NCBI Taxonomy" id="175628"/>
    <lineage>
        <taxon>Bacteria</taxon>
        <taxon>Bacillati</taxon>
        <taxon>Actinomycetota</taxon>
        <taxon>Actinomycetes</taxon>
        <taxon>Mycobacteriales</taxon>
        <taxon>Gordoniaceae</taxon>
        <taxon>Gordonia</taxon>
    </lineage>
</organism>
<comment type="caution">
    <text evidence="3">The sequence shown here is derived from an EMBL/GenBank/DDBJ whole genome shotgun (WGS) entry which is preliminary data.</text>
</comment>
<dbReference type="Gene3D" id="1.10.443.10">
    <property type="entry name" value="Intergrase catalytic core"/>
    <property type="match status" value="1"/>
</dbReference>
<dbReference type="InterPro" id="IPR002104">
    <property type="entry name" value="Integrase_catalytic"/>
</dbReference>
<sequence length="89" mass="9578">MRRVAAAAGIDQADQLSPHSLRHSVATLLLDRGHPLHIVQDFLGHADPRTTRVYDRARESLDRSPAYDLGAALAAGVARHAGTYSAARP</sequence>
<dbReference type="GO" id="GO:0006310">
    <property type="term" value="P:DNA recombination"/>
    <property type="evidence" value="ECO:0007669"/>
    <property type="project" value="UniProtKB-KW"/>
</dbReference>
<gene>
    <name evidence="3" type="primary">xerD_1</name>
    <name evidence="3" type="ORF">NCTC8139_00165</name>
</gene>
<dbReference type="CDD" id="cd00397">
    <property type="entry name" value="DNA_BRE_C"/>
    <property type="match status" value="1"/>
</dbReference>
<accession>A0ABD7UXE6</accession>
<keyword evidence="1" id="KW-0233">DNA recombination</keyword>
<evidence type="ECO:0000256" key="1">
    <source>
        <dbReference type="ARBA" id="ARBA00023172"/>
    </source>
</evidence>
<dbReference type="SUPFAM" id="SSF56349">
    <property type="entry name" value="DNA breaking-rejoining enzymes"/>
    <property type="match status" value="1"/>
</dbReference>
<feature type="domain" description="Tyr recombinase" evidence="2">
    <location>
        <begin position="1"/>
        <end position="67"/>
    </location>
</feature>
<dbReference type="InterPro" id="IPR011010">
    <property type="entry name" value="DNA_brk_join_enz"/>
</dbReference>
<evidence type="ECO:0000259" key="2">
    <source>
        <dbReference type="PROSITE" id="PS51898"/>
    </source>
</evidence>
<protein>
    <submittedName>
        <fullName evidence="3">Tyrosine recombinase XerD</fullName>
    </submittedName>
</protein>
<dbReference type="Pfam" id="PF00589">
    <property type="entry name" value="Phage_integrase"/>
    <property type="match status" value="1"/>
</dbReference>
<dbReference type="Proteomes" id="UP000360750">
    <property type="component" value="Unassembled WGS sequence"/>
</dbReference>